<dbReference type="EMBL" id="QPFP01000042">
    <property type="protein sequence ID" value="TEB27179.1"/>
    <property type="molecule type" value="Genomic_DNA"/>
</dbReference>
<organism evidence="1 3">
    <name type="scientific">Coprinellus micaceus</name>
    <name type="common">Glistening ink-cap mushroom</name>
    <name type="synonym">Coprinus micaceus</name>
    <dbReference type="NCBI Taxonomy" id="71717"/>
    <lineage>
        <taxon>Eukaryota</taxon>
        <taxon>Fungi</taxon>
        <taxon>Dikarya</taxon>
        <taxon>Basidiomycota</taxon>
        <taxon>Agaricomycotina</taxon>
        <taxon>Agaricomycetes</taxon>
        <taxon>Agaricomycetidae</taxon>
        <taxon>Agaricales</taxon>
        <taxon>Agaricineae</taxon>
        <taxon>Psathyrellaceae</taxon>
        <taxon>Coprinellus</taxon>
    </lineage>
</organism>
<accession>A0A4Y7SJZ3</accession>
<dbReference type="Proteomes" id="UP000298030">
    <property type="component" value="Unassembled WGS sequence"/>
</dbReference>
<proteinExistence type="predicted"/>
<evidence type="ECO:0000313" key="3">
    <source>
        <dbReference type="Proteomes" id="UP000298030"/>
    </source>
</evidence>
<comment type="caution">
    <text evidence="1">The sequence shown here is derived from an EMBL/GenBank/DDBJ whole genome shotgun (WGS) entry which is preliminary data.</text>
</comment>
<keyword evidence="3" id="KW-1185">Reference proteome</keyword>
<dbReference type="EMBL" id="QPFP01000095">
    <property type="protein sequence ID" value="TEB22197.1"/>
    <property type="molecule type" value="Genomic_DNA"/>
</dbReference>
<gene>
    <name evidence="2" type="ORF">FA13DRAFT_1794991</name>
    <name evidence="1" type="ORF">FA13DRAFT_1799072</name>
</gene>
<evidence type="ECO:0000313" key="1">
    <source>
        <dbReference type="EMBL" id="TEB22197.1"/>
    </source>
</evidence>
<reference evidence="1 3" key="1">
    <citation type="journal article" date="2019" name="Nat. Ecol. Evol.">
        <title>Megaphylogeny resolves global patterns of mushroom evolution.</title>
        <authorList>
            <person name="Varga T."/>
            <person name="Krizsan K."/>
            <person name="Foldi C."/>
            <person name="Dima B."/>
            <person name="Sanchez-Garcia M."/>
            <person name="Sanchez-Ramirez S."/>
            <person name="Szollosi G.J."/>
            <person name="Szarkandi J.G."/>
            <person name="Papp V."/>
            <person name="Albert L."/>
            <person name="Andreopoulos W."/>
            <person name="Angelini C."/>
            <person name="Antonin V."/>
            <person name="Barry K.W."/>
            <person name="Bougher N.L."/>
            <person name="Buchanan P."/>
            <person name="Buyck B."/>
            <person name="Bense V."/>
            <person name="Catcheside P."/>
            <person name="Chovatia M."/>
            <person name="Cooper J."/>
            <person name="Damon W."/>
            <person name="Desjardin D."/>
            <person name="Finy P."/>
            <person name="Geml J."/>
            <person name="Haridas S."/>
            <person name="Hughes K."/>
            <person name="Justo A."/>
            <person name="Karasinski D."/>
            <person name="Kautmanova I."/>
            <person name="Kiss B."/>
            <person name="Kocsube S."/>
            <person name="Kotiranta H."/>
            <person name="LaButti K.M."/>
            <person name="Lechner B.E."/>
            <person name="Liimatainen K."/>
            <person name="Lipzen A."/>
            <person name="Lukacs Z."/>
            <person name="Mihaltcheva S."/>
            <person name="Morgado L.N."/>
            <person name="Niskanen T."/>
            <person name="Noordeloos M.E."/>
            <person name="Ohm R.A."/>
            <person name="Ortiz-Santana B."/>
            <person name="Ovrebo C."/>
            <person name="Racz N."/>
            <person name="Riley R."/>
            <person name="Savchenko A."/>
            <person name="Shiryaev A."/>
            <person name="Soop K."/>
            <person name="Spirin V."/>
            <person name="Szebenyi C."/>
            <person name="Tomsovsky M."/>
            <person name="Tulloss R.E."/>
            <person name="Uehling J."/>
            <person name="Grigoriev I.V."/>
            <person name="Vagvolgyi C."/>
            <person name="Papp T."/>
            <person name="Martin F.M."/>
            <person name="Miettinen O."/>
            <person name="Hibbett D.S."/>
            <person name="Nagy L.G."/>
        </authorList>
    </citation>
    <scope>NUCLEOTIDE SEQUENCE [LARGE SCALE GENOMIC DNA]</scope>
    <source>
        <strain evidence="1 3">FP101781</strain>
    </source>
</reference>
<protein>
    <submittedName>
        <fullName evidence="1">Uncharacterized protein</fullName>
    </submittedName>
</protein>
<evidence type="ECO:0000313" key="2">
    <source>
        <dbReference type="EMBL" id="TEB27179.1"/>
    </source>
</evidence>
<name>A0A4Y7SJZ3_COPMI</name>
<sequence>MTQARRCHQRRADLFMVHVLPLAPGVTTPLIPAQHTVYDNPRSRFGGVLLQTFGLPGISSRSTSSSYSIAEGPWAGGGQWHRPPECEMKVVVDIFPGDKERGWLCLSALPLSIRILNLVTIGSSTIGG</sequence>
<dbReference type="AlphaFoldDB" id="A0A4Y7SJZ3"/>